<evidence type="ECO:0000313" key="2">
    <source>
        <dbReference type="EMBL" id="ADN08372.1"/>
    </source>
</evidence>
<reference evidence="3" key="1">
    <citation type="journal article" date="2010" name="Stand. Genomic Sci.">
        <title>Complete genome sequence of Sulfurimonas autotrophica type strain (OK10).</title>
        <authorList>
            <person name="Sikorski J."/>
            <person name="Munk C."/>
            <person name="Lapidus A."/>
            <person name="Djao O."/>
            <person name="Lucas S."/>
            <person name="Glavina Del Rio T."/>
            <person name="Nolan M."/>
            <person name="Tice H."/>
            <person name="Han C."/>
            <person name="Cheng J."/>
            <person name="Tapia R."/>
            <person name="Goodwin L."/>
            <person name="Pitluck S."/>
            <person name="Liolios K."/>
            <person name="Ivanova N."/>
            <person name="Mavromatis K."/>
            <person name="Mikhailova N."/>
            <person name="Pati A."/>
            <person name="Sims D."/>
            <person name="Meincke L."/>
            <person name="Brettin T."/>
            <person name="Detter J."/>
            <person name="Chen A."/>
            <person name="Palaniappan K."/>
            <person name="Land M."/>
            <person name="Hauser L."/>
            <person name="Chang Y."/>
            <person name="Jeffries C."/>
            <person name="Rohde M."/>
            <person name="Lang E."/>
            <person name="Spring S."/>
            <person name="Goker M."/>
            <person name="Woyke T."/>
            <person name="Bristow J."/>
            <person name="Eisen J."/>
            <person name="Markowitz V."/>
            <person name="Hugenholtz P."/>
            <person name="Kyrpides N."/>
            <person name="Klenk H."/>
        </authorList>
    </citation>
    <scope>NUCLEOTIDE SEQUENCE [LARGE SCALE GENOMIC DNA]</scope>
    <source>
        <strain evidence="3">ATCC BAA-671 / DSM 16294 / JCM 11897 / OK10</strain>
    </source>
</reference>
<keyword evidence="3" id="KW-1185">Reference proteome</keyword>
<dbReference type="STRING" id="563040.Saut_0323"/>
<name>E0UU63_SULAO</name>
<feature type="coiled-coil region" evidence="1">
    <location>
        <begin position="178"/>
        <end position="216"/>
    </location>
</feature>
<dbReference type="EMBL" id="CP002205">
    <property type="protein sequence ID" value="ADN08372.1"/>
    <property type="molecule type" value="Genomic_DNA"/>
</dbReference>
<organism evidence="2 3">
    <name type="scientific">Sulfurimonas autotrophica (strain ATCC BAA-671 / DSM 16294 / JCM 11897 / OK10)</name>
    <dbReference type="NCBI Taxonomy" id="563040"/>
    <lineage>
        <taxon>Bacteria</taxon>
        <taxon>Pseudomonadati</taxon>
        <taxon>Campylobacterota</taxon>
        <taxon>Epsilonproteobacteria</taxon>
        <taxon>Campylobacterales</taxon>
        <taxon>Sulfurimonadaceae</taxon>
        <taxon>Sulfurimonas</taxon>
    </lineage>
</organism>
<sequence length="222" mass="26405">MYKIFLFLLLNIALYAQNPKAFSTLGDIIYNNVDKIQKLENIDDYEVYKKKIKEYVADVKKLKKEGFALDEGVNTNKMQYLNKLRKLSQTNDFFVRSAKRNLDLAIENENSKLFTRLINTGLIDEKKSKNKIIDYYFAHSDEVSATGLIQKYLDNDKKLRAKKEYKKSLLNSKKLRELEKIRRIRKNDKLEQEKLEQQLNQEVQKKKLEIRQEQKKELSKTI</sequence>
<dbReference type="HOGENOM" id="CLU_1239603_0_0_7"/>
<evidence type="ECO:0000256" key="1">
    <source>
        <dbReference type="SAM" id="Coils"/>
    </source>
</evidence>
<dbReference type="OrthoDB" id="5334822at2"/>
<dbReference type="Proteomes" id="UP000007803">
    <property type="component" value="Chromosome"/>
</dbReference>
<dbReference type="RefSeq" id="WP_013326128.1">
    <property type="nucleotide sequence ID" value="NC_014506.1"/>
</dbReference>
<dbReference type="AlphaFoldDB" id="E0UU63"/>
<gene>
    <name evidence="2" type="ordered locus">Saut_0323</name>
</gene>
<keyword evidence="1" id="KW-0175">Coiled coil</keyword>
<accession>E0UU63</accession>
<proteinExistence type="predicted"/>
<evidence type="ECO:0000313" key="3">
    <source>
        <dbReference type="Proteomes" id="UP000007803"/>
    </source>
</evidence>
<dbReference type="KEGG" id="sua:Saut_0323"/>
<protein>
    <submittedName>
        <fullName evidence="2">Uncharacterized protein</fullName>
    </submittedName>
</protein>